<dbReference type="SUPFAM" id="SSF48208">
    <property type="entry name" value="Six-hairpin glycosidases"/>
    <property type="match status" value="1"/>
</dbReference>
<dbReference type="InterPro" id="IPR014718">
    <property type="entry name" value="GH-type_carb-bd"/>
</dbReference>
<evidence type="ECO:0000313" key="5">
    <source>
        <dbReference type="EMBL" id="KAL2279867.1"/>
    </source>
</evidence>
<dbReference type="Gene3D" id="1.20.1050.60">
    <property type="entry name" value="alpha-1,2-mannosidase"/>
    <property type="match status" value="1"/>
</dbReference>
<dbReference type="Pfam" id="PF17678">
    <property type="entry name" value="Glyco_hydro_92N"/>
    <property type="match status" value="1"/>
</dbReference>
<reference evidence="5 6" key="1">
    <citation type="submission" date="2024-03" db="EMBL/GenBank/DDBJ databases">
        <title>A high-quality draft genome sequence of Diaporthe vaccinii, a causative agent of upright dieback and viscid rot disease in cranberry plants.</title>
        <authorList>
            <person name="Sarrasin M."/>
            <person name="Lang B.F."/>
            <person name="Burger G."/>
        </authorList>
    </citation>
    <scope>NUCLEOTIDE SEQUENCE [LARGE SCALE GENOMIC DNA]</scope>
    <source>
        <strain evidence="5 6">IS7</strain>
    </source>
</reference>
<keyword evidence="2" id="KW-0732">Signal</keyword>
<dbReference type="Proteomes" id="UP001600888">
    <property type="component" value="Unassembled WGS sequence"/>
</dbReference>
<name>A0ABR4EBR6_9PEZI</name>
<dbReference type="InterPro" id="IPR008928">
    <property type="entry name" value="6-hairpin_glycosidase_sf"/>
</dbReference>
<feature type="signal peptide" evidence="2">
    <location>
        <begin position="1"/>
        <end position="23"/>
    </location>
</feature>
<evidence type="ECO:0000259" key="3">
    <source>
        <dbReference type="Pfam" id="PF07971"/>
    </source>
</evidence>
<feature type="chain" id="PRO_5045399117" description="Glycosyl hydrolase" evidence="2">
    <location>
        <begin position="24"/>
        <end position="834"/>
    </location>
</feature>
<dbReference type="PANTHER" id="PTHR12143:SF27">
    <property type="entry name" value="ALPHA-1,2-MANNOSIDASE FAMILY PROTEIN (AFU_ORTHOLOGUE AFUA_5G10520)"/>
    <property type="match status" value="1"/>
</dbReference>
<gene>
    <name evidence="5" type="ORF">FJTKL_13037</name>
</gene>
<comment type="caution">
    <text evidence="5">The sequence shown here is derived from an EMBL/GenBank/DDBJ whole genome shotgun (WGS) entry which is preliminary data.</text>
</comment>
<evidence type="ECO:0008006" key="7">
    <source>
        <dbReference type="Google" id="ProtNLM"/>
    </source>
</evidence>
<proteinExistence type="predicted"/>
<sequence>MRWPRSKSVTCMAVVLLCGQTLAQVDYSQYVNPLIGGSGPREGQAYGGGDIFVGAAVPFGVVKVGIDTWEGFGKDSVTNGGWTPKGNVTAVTMLHESGTGGAPKYGIIPQMPLTTVDSPVNVLDNRTYFQRRVVEDTARVGYYSTELLNGVKVELGASRHAGFMQYSFPDGEKHVLVDLSHYLPSESGGYTSQVYLTGHINISGAEYCGFATYGAGWNEGAPYTVHFCGSFESPPAQVNTFRGRNTDPMIRYHTFSDEAIPQAVFSNSTTQYSALNGGSDYLGAINDRIGAIFTFDGGAASIVKSRVGVSFTSTEQACSYRDDEIPSWSLNDTVDATVKEWNEDVFSRIQVDTDEKSSNLTNVRLLYSSLYFMHLMPSDRTGDNPLWQSEEPYWDDFYTMWDIFRCTVSLYHLIQPARYVSMIRALIDIWRFEGFLPDGRSGNYNGLTQGGSNADNVLADAYVKGLGRNSDDPSMTINWTAGYQAMVKDAEVQPYNTFSPLDQTGSVKEGRGSLYDWIPLGYVSNNSTRSVSKTVEYALNDFALSVVAAGEGTQAEVDKYLNRSAGWQNLWNQDIVHAGFTGFLAPKDDQGKWVSPETYNPAVCGGCEWDSISYEATPFEYSFVVPHDVQTLIEAMGGVTEFERRLDYIFKPNTSEQDLEENGAGITTIMNIGNEPDFATPYLYNYLNKQHKSVNQTRALANQFFHDALYGVPGNSDAGALNSWLLWQMLGLYPIVTQPVYLLESPWFTDINMTINGNKTLRITSNGDNISLGQSGFFVESVKINGQEWDRNWFNHEDIMIEGGTIEFTVGGTGQSWETGDLPPSPGHKILDTP</sequence>
<accession>A0ABR4EBR6</accession>
<protein>
    <recommendedName>
        <fullName evidence="7">Glycosyl hydrolase</fullName>
    </recommendedName>
</protein>
<feature type="domain" description="Glycosyl hydrolase family 92 N-terminal" evidence="4">
    <location>
        <begin position="30"/>
        <end position="310"/>
    </location>
</feature>
<evidence type="ECO:0000256" key="1">
    <source>
        <dbReference type="SAM" id="MobiDB-lite"/>
    </source>
</evidence>
<feature type="region of interest" description="Disordered" evidence="1">
    <location>
        <begin position="812"/>
        <end position="834"/>
    </location>
</feature>
<dbReference type="InterPro" id="IPR050883">
    <property type="entry name" value="PNGase"/>
</dbReference>
<dbReference type="Gene3D" id="3.30.2080.10">
    <property type="entry name" value="GH92 mannosidase domain"/>
    <property type="match status" value="1"/>
</dbReference>
<evidence type="ECO:0000259" key="4">
    <source>
        <dbReference type="Pfam" id="PF17678"/>
    </source>
</evidence>
<dbReference type="EMBL" id="JBAWTH010000071">
    <property type="protein sequence ID" value="KAL2279867.1"/>
    <property type="molecule type" value="Genomic_DNA"/>
</dbReference>
<dbReference type="InterPro" id="IPR005887">
    <property type="entry name" value="GH92_a_mannosidase_put"/>
</dbReference>
<evidence type="ECO:0000313" key="6">
    <source>
        <dbReference type="Proteomes" id="UP001600888"/>
    </source>
</evidence>
<dbReference type="NCBIfam" id="TIGR01180">
    <property type="entry name" value="aman2_put"/>
    <property type="match status" value="1"/>
</dbReference>
<evidence type="ECO:0000256" key="2">
    <source>
        <dbReference type="SAM" id="SignalP"/>
    </source>
</evidence>
<keyword evidence="6" id="KW-1185">Reference proteome</keyword>
<dbReference type="InterPro" id="IPR041371">
    <property type="entry name" value="GH92_N"/>
</dbReference>
<dbReference type="PANTHER" id="PTHR12143">
    <property type="entry name" value="PEPTIDE N-GLYCANASE PNGASE -RELATED"/>
    <property type="match status" value="1"/>
</dbReference>
<dbReference type="InterPro" id="IPR012939">
    <property type="entry name" value="Glyco_hydro_92"/>
</dbReference>
<dbReference type="Gene3D" id="1.20.1610.10">
    <property type="entry name" value="alpha-1,2-mannosidases domains"/>
    <property type="match status" value="1"/>
</dbReference>
<dbReference type="Pfam" id="PF07971">
    <property type="entry name" value="Glyco_hydro_92"/>
    <property type="match status" value="1"/>
</dbReference>
<organism evidence="5 6">
    <name type="scientific">Diaporthe vaccinii</name>
    <dbReference type="NCBI Taxonomy" id="105482"/>
    <lineage>
        <taxon>Eukaryota</taxon>
        <taxon>Fungi</taxon>
        <taxon>Dikarya</taxon>
        <taxon>Ascomycota</taxon>
        <taxon>Pezizomycotina</taxon>
        <taxon>Sordariomycetes</taxon>
        <taxon>Sordariomycetidae</taxon>
        <taxon>Diaporthales</taxon>
        <taxon>Diaporthaceae</taxon>
        <taxon>Diaporthe</taxon>
        <taxon>Diaporthe eres species complex</taxon>
    </lineage>
</organism>
<feature type="domain" description="Glycosyl hydrolase family 92" evidence="3">
    <location>
        <begin position="316"/>
        <end position="811"/>
    </location>
</feature>
<dbReference type="Gene3D" id="2.70.98.10">
    <property type="match status" value="1"/>
</dbReference>